<dbReference type="PROSITE" id="PS00086">
    <property type="entry name" value="CYTOCHROME_P450"/>
    <property type="match status" value="1"/>
</dbReference>
<keyword evidence="7" id="KW-0256">Endoplasmic reticulum</keyword>
<dbReference type="GO" id="GO:0020037">
    <property type="term" value="F:heme binding"/>
    <property type="evidence" value="ECO:0007669"/>
    <property type="project" value="InterPro"/>
</dbReference>
<evidence type="ECO:0000256" key="7">
    <source>
        <dbReference type="ARBA" id="ARBA00022824"/>
    </source>
</evidence>
<keyword evidence="5 13" id="KW-0349">Heme</keyword>
<proteinExistence type="inferred from homology"/>
<evidence type="ECO:0000313" key="15">
    <source>
        <dbReference type="EMBL" id="KAK8741857.1"/>
    </source>
</evidence>
<evidence type="ECO:0000256" key="14">
    <source>
        <dbReference type="RuleBase" id="RU000461"/>
    </source>
</evidence>
<evidence type="ECO:0000256" key="6">
    <source>
        <dbReference type="ARBA" id="ARBA00022723"/>
    </source>
</evidence>
<keyword evidence="6 13" id="KW-0479">Metal-binding</keyword>
<dbReference type="InterPro" id="IPR001128">
    <property type="entry name" value="Cyt_P450"/>
</dbReference>
<evidence type="ECO:0000313" key="16">
    <source>
        <dbReference type="Proteomes" id="UP001445076"/>
    </source>
</evidence>
<keyword evidence="8" id="KW-0492">Microsome</keyword>
<evidence type="ECO:0008006" key="17">
    <source>
        <dbReference type="Google" id="ProtNLM"/>
    </source>
</evidence>
<dbReference type="InterPro" id="IPR050476">
    <property type="entry name" value="Insect_CytP450_Detox"/>
</dbReference>
<dbReference type="GO" id="GO:0005506">
    <property type="term" value="F:iron ion binding"/>
    <property type="evidence" value="ECO:0007669"/>
    <property type="project" value="InterPro"/>
</dbReference>
<protein>
    <recommendedName>
        <fullName evidence="17">Cytochrome P450</fullName>
    </recommendedName>
</protein>
<comment type="similarity">
    <text evidence="4 14">Belongs to the cytochrome P450 family.</text>
</comment>
<dbReference type="CDD" id="cd11056">
    <property type="entry name" value="CYP6-like"/>
    <property type="match status" value="1"/>
</dbReference>
<accession>A0AAW0XBZ9</accession>
<dbReference type="InterPro" id="IPR036396">
    <property type="entry name" value="Cyt_P450_sf"/>
</dbReference>
<dbReference type="Pfam" id="PF00067">
    <property type="entry name" value="p450"/>
    <property type="match status" value="2"/>
</dbReference>
<dbReference type="AlphaFoldDB" id="A0AAW0XBZ9"/>
<dbReference type="GO" id="GO:0004497">
    <property type="term" value="F:monooxygenase activity"/>
    <property type="evidence" value="ECO:0007669"/>
    <property type="project" value="UniProtKB-KW"/>
</dbReference>
<comment type="cofactor">
    <cofactor evidence="1 13">
        <name>heme</name>
        <dbReference type="ChEBI" id="CHEBI:30413"/>
    </cofactor>
</comment>
<comment type="caution">
    <text evidence="15">The sequence shown here is derived from an EMBL/GenBank/DDBJ whole genome shotgun (WGS) entry which is preliminary data.</text>
</comment>
<reference evidence="15 16" key="1">
    <citation type="journal article" date="2024" name="BMC Genomics">
        <title>Genome assembly of redclaw crayfish (Cherax quadricarinatus) provides insights into its immune adaptation and hypoxia tolerance.</title>
        <authorList>
            <person name="Liu Z."/>
            <person name="Zheng J."/>
            <person name="Li H."/>
            <person name="Fang K."/>
            <person name="Wang S."/>
            <person name="He J."/>
            <person name="Zhou D."/>
            <person name="Weng S."/>
            <person name="Chi M."/>
            <person name="Gu Z."/>
            <person name="He J."/>
            <person name="Li F."/>
            <person name="Wang M."/>
        </authorList>
    </citation>
    <scope>NUCLEOTIDE SEQUENCE [LARGE SCALE GENOMIC DNA]</scope>
    <source>
        <strain evidence="15">ZL_2023a</strain>
    </source>
</reference>
<dbReference type="Gene3D" id="1.10.630.10">
    <property type="entry name" value="Cytochrome P450"/>
    <property type="match status" value="1"/>
</dbReference>
<evidence type="ECO:0000256" key="8">
    <source>
        <dbReference type="ARBA" id="ARBA00022848"/>
    </source>
</evidence>
<comment type="subcellular location">
    <subcellularLocation>
        <location evidence="3">Endoplasmic reticulum membrane</location>
        <topology evidence="3">Peripheral membrane protein</topology>
    </subcellularLocation>
    <subcellularLocation>
        <location evidence="2">Microsome membrane</location>
        <topology evidence="2">Peripheral membrane protein</topology>
    </subcellularLocation>
</comment>
<dbReference type="GO" id="GO:0005789">
    <property type="term" value="C:endoplasmic reticulum membrane"/>
    <property type="evidence" value="ECO:0007669"/>
    <property type="project" value="UniProtKB-SubCell"/>
</dbReference>
<evidence type="ECO:0000256" key="2">
    <source>
        <dbReference type="ARBA" id="ARBA00004174"/>
    </source>
</evidence>
<dbReference type="InterPro" id="IPR002401">
    <property type="entry name" value="Cyt_P450_E_grp-I"/>
</dbReference>
<keyword evidence="16" id="KW-1185">Reference proteome</keyword>
<dbReference type="SUPFAM" id="SSF48264">
    <property type="entry name" value="Cytochrome P450"/>
    <property type="match status" value="1"/>
</dbReference>
<feature type="binding site" description="axial binding residue" evidence="13">
    <location>
        <position position="528"/>
    </location>
    <ligand>
        <name>heme</name>
        <dbReference type="ChEBI" id="CHEBI:30413"/>
    </ligand>
    <ligandPart>
        <name>Fe</name>
        <dbReference type="ChEBI" id="CHEBI:18248"/>
    </ligandPart>
</feature>
<dbReference type="Proteomes" id="UP001445076">
    <property type="component" value="Unassembled WGS sequence"/>
</dbReference>
<dbReference type="PANTHER" id="PTHR24292">
    <property type="entry name" value="CYTOCHROME P450"/>
    <property type="match status" value="1"/>
</dbReference>
<evidence type="ECO:0000256" key="12">
    <source>
        <dbReference type="ARBA" id="ARBA00023136"/>
    </source>
</evidence>
<sequence length="588" mass="66471">MGVEVWLLVAGVVMAAWAYSRWRHSYWSSRGVSTPPYLPFLGHIHKILSLSQSRWHYFDEVYHKYGGSTFSGLYELFHPVLMIGDPDLLKNILVKDFDHFVDRRKFLSEEGSISNEMLINLTGDEWKTLRGIMSPTFTSGKMRSMFPLMCEKADALVSFSLKEAANKPFVDMKVNFGRFAMDTIASCAFGIECNSFKSEVPEFSKYADMFFNFSFLTIIKFTLFNMFPTIGNALRIKIDSPCTKFFSNVVEETIAARNAGQRRGDYLDLLLDARADVNHPIITDTSIVPHNQSTTTQGQTAQETIITDTSIVPHNQSTTTQDRTAQETIITDTSTVPHNQSTTTQDRTAQETISHDSFVTNVNSIPVNHSKQVLTSKSIVAQSVLFLVAGYDTTASTLAFSSFLLAKHPIHQQRLREEIKQIIHEYGDITYQGIMEAKFLNACLMETLRLYPPSTFEERQCTKTYKIPGTEVTLHPGDVVTYPLWSLHHDPRYWPEPEEFQPDRFLPENKPNITSFTHIPFGMGPRNCIGMRFALMEAKVALAKLLLAAEIHLDKNHTELKTGKSLLVLRPDEGVNLVITPITSNTHG</sequence>
<evidence type="ECO:0000256" key="3">
    <source>
        <dbReference type="ARBA" id="ARBA00004406"/>
    </source>
</evidence>
<dbReference type="EMBL" id="JARKIK010000030">
    <property type="protein sequence ID" value="KAK8741857.1"/>
    <property type="molecule type" value="Genomic_DNA"/>
</dbReference>
<dbReference type="PANTHER" id="PTHR24292:SF54">
    <property type="entry name" value="CYP9F3-RELATED"/>
    <property type="match status" value="1"/>
</dbReference>
<evidence type="ECO:0000256" key="1">
    <source>
        <dbReference type="ARBA" id="ARBA00001971"/>
    </source>
</evidence>
<dbReference type="PRINTS" id="PR00385">
    <property type="entry name" value="P450"/>
</dbReference>
<keyword evidence="9 14" id="KW-0560">Oxidoreductase</keyword>
<dbReference type="PRINTS" id="PR00463">
    <property type="entry name" value="EP450I"/>
</dbReference>
<keyword evidence="10 13" id="KW-0408">Iron</keyword>
<keyword evidence="11 14" id="KW-0503">Monooxygenase</keyword>
<evidence type="ECO:0000256" key="13">
    <source>
        <dbReference type="PIRSR" id="PIRSR602401-1"/>
    </source>
</evidence>
<gene>
    <name evidence="15" type="ORF">OTU49_002428</name>
</gene>
<organism evidence="15 16">
    <name type="scientific">Cherax quadricarinatus</name>
    <name type="common">Australian red claw crayfish</name>
    <dbReference type="NCBI Taxonomy" id="27406"/>
    <lineage>
        <taxon>Eukaryota</taxon>
        <taxon>Metazoa</taxon>
        <taxon>Ecdysozoa</taxon>
        <taxon>Arthropoda</taxon>
        <taxon>Crustacea</taxon>
        <taxon>Multicrustacea</taxon>
        <taxon>Malacostraca</taxon>
        <taxon>Eumalacostraca</taxon>
        <taxon>Eucarida</taxon>
        <taxon>Decapoda</taxon>
        <taxon>Pleocyemata</taxon>
        <taxon>Astacidea</taxon>
        <taxon>Parastacoidea</taxon>
        <taxon>Parastacidae</taxon>
        <taxon>Cherax</taxon>
    </lineage>
</organism>
<evidence type="ECO:0000256" key="4">
    <source>
        <dbReference type="ARBA" id="ARBA00010617"/>
    </source>
</evidence>
<evidence type="ECO:0000256" key="11">
    <source>
        <dbReference type="ARBA" id="ARBA00023033"/>
    </source>
</evidence>
<evidence type="ECO:0000256" key="5">
    <source>
        <dbReference type="ARBA" id="ARBA00022617"/>
    </source>
</evidence>
<name>A0AAW0XBZ9_CHEQU</name>
<evidence type="ECO:0000256" key="9">
    <source>
        <dbReference type="ARBA" id="ARBA00023002"/>
    </source>
</evidence>
<keyword evidence="12" id="KW-0472">Membrane</keyword>
<dbReference type="GO" id="GO:0016705">
    <property type="term" value="F:oxidoreductase activity, acting on paired donors, with incorporation or reduction of molecular oxygen"/>
    <property type="evidence" value="ECO:0007669"/>
    <property type="project" value="InterPro"/>
</dbReference>
<evidence type="ECO:0000256" key="10">
    <source>
        <dbReference type="ARBA" id="ARBA00023004"/>
    </source>
</evidence>
<dbReference type="InterPro" id="IPR017972">
    <property type="entry name" value="Cyt_P450_CS"/>
</dbReference>